<sequence>MHAGKWFDLIGTAVVLLMAAGGALYGISQHGLSTVTVLYGALAGVLVGCTPIVAIALLLYWLSRR</sequence>
<evidence type="ECO:0000313" key="2">
    <source>
        <dbReference type="EMBL" id="RKQ61363.1"/>
    </source>
</evidence>
<evidence type="ECO:0000313" key="3">
    <source>
        <dbReference type="Proteomes" id="UP000279384"/>
    </source>
</evidence>
<keyword evidence="1" id="KW-1133">Transmembrane helix</keyword>
<protein>
    <submittedName>
        <fullName evidence="2">Uncharacterized protein</fullName>
    </submittedName>
</protein>
<evidence type="ECO:0000256" key="1">
    <source>
        <dbReference type="SAM" id="Phobius"/>
    </source>
</evidence>
<dbReference type="EMBL" id="RBID01000011">
    <property type="protein sequence ID" value="RKQ61363.1"/>
    <property type="molecule type" value="Genomic_DNA"/>
</dbReference>
<dbReference type="AlphaFoldDB" id="A0A495BMV2"/>
<comment type="caution">
    <text evidence="2">The sequence shown here is derived from an EMBL/GenBank/DDBJ whole genome shotgun (WGS) entry which is preliminary data.</text>
</comment>
<dbReference type="Proteomes" id="UP000279384">
    <property type="component" value="Unassembled WGS sequence"/>
</dbReference>
<organism evidence="2 3">
    <name type="scientific">Vogesella indigofera</name>
    <name type="common">Pseudomonas indigofera</name>
    <dbReference type="NCBI Taxonomy" id="45465"/>
    <lineage>
        <taxon>Bacteria</taxon>
        <taxon>Pseudomonadati</taxon>
        <taxon>Pseudomonadota</taxon>
        <taxon>Betaproteobacteria</taxon>
        <taxon>Neisseriales</taxon>
        <taxon>Chromobacteriaceae</taxon>
        <taxon>Vogesella</taxon>
    </lineage>
</organism>
<name>A0A495BMV2_VOGIN</name>
<accession>A0A495BMV2</accession>
<feature type="transmembrane region" description="Helical" evidence="1">
    <location>
        <begin position="7"/>
        <end position="27"/>
    </location>
</feature>
<proteinExistence type="predicted"/>
<reference evidence="2 3" key="1">
    <citation type="submission" date="2018-10" db="EMBL/GenBank/DDBJ databases">
        <title>Genomic Encyclopedia of Type Strains, Phase IV (KMG-IV): sequencing the most valuable type-strain genomes for metagenomic binning, comparative biology and taxonomic classification.</title>
        <authorList>
            <person name="Goeker M."/>
        </authorList>
    </citation>
    <scope>NUCLEOTIDE SEQUENCE [LARGE SCALE GENOMIC DNA]</scope>
    <source>
        <strain evidence="2 3">DSM 3303</strain>
    </source>
</reference>
<keyword evidence="1" id="KW-0472">Membrane</keyword>
<feature type="transmembrane region" description="Helical" evidence="1">
    <location>
        <begin position="39"/>
        <end position="62"/>
    </location>
</feature>
<gene>
    <name evidence="2" type="ORF">C8E02_1135</name>
</gene>
<keyword evidence="1" id="KW-0812">Transmembrane</keyword>